<sequence length="77" mass="9198">MNLILLIFYIVVHLLISRNLVTVAIIKLINLLKYFTVCVLFLFHLERNPAEIYAMQFLFHAKNDQFGCKMYYFPKPE</sequence>
<evidence type="ECO:0000256" key="1">
    <source>
        <dbReference type="SAM" id="Phobius"/>
    </source>
</evidence>
<proteinExistence type="predicted"/>
<dbReference type="AlphaFoldDB" id="A0AAV8WYC7"/>
<keyword evidence="3" id="KW-1185">Reference proteome</keyword>
<accession>A0AAV8WYC7</accession>
<keyword evidence="1" id="KW-0812">Transmembrane</keyword>
<evidence type="ECO:0000313" key="2">
    <source>
        <dbReference type="EMBL" id="KAJ8931472.1"/>
    </source>
</evidence>
<keyword evidence="1" id="KW-0472">Membrane</keyword>
<feature type="transmembrane region" description="Helical" evidence="1">
    <location>
        <begin position="6"/>
        <end position="26"/>
    </location>
</feature>
<gene>
    <name evidence="2" type="ORF">NQ314_015606</name>
</gene>
<organism evidence="2 3">
    <name type="scientific">Rhamnusium bicolor</name>
    <dbReference type="NCBI Taxonomy" id="1586634"/>
    <lineage>
        <taxon>Eukaryota</taxon>
        <taxon>Metazoa</taxon>
        <taxon>Ecdysozoa</taxon>
        <taxon>Arthropoda</taxon>
        <taxon>Hexapoda</taxon>
        <taxon>Insecta</taxon>
        <taxon>Pterygota</taxon>
        <taxon>Neoptera</taxon>
        <taxon>Endopterygota</taxon>
        <taxon>Coleoptera</taxon>
        <taxon>Polyphaga</taxon>
        <taxon>Cucujiformia</taxon>
        <taxon>Chrysomeloidea</taxon>
        <taxon>Cerambycidae</taxon>
        <taxon>Lepturinae</taxon>
        <taxon>Rhagiini</taxon>
        <taxon>Rhamnusium</taxon>
    </lineage>
</organism>
<evidence type="ECO:0008006" key="4">
    <source>
        <dbReference type="Google" id="ProtNLM"/>
    </source>
</evidence>
<dbReference type="EMBL" id="JANEYF010004329">
    <property type="protein sequence ID" value="KAJ8931472.1"/>
    <property type="molecule type" value="Genomic_DNA"/>
</dbReference>
<comment type="caution">
    <text evidence="2">The sequence shown here is derived from an EMBL/GenBank/DDBJ whole genome shotgun (WGS) entry which is preliminary data.</text>
</comment>
<dbReference type="Proteomes" id="UP001162156">
    <property type="component" value="Unassembled WGS sequence"/>
</dbReference>
<evidence type="ECO:0000313" key="3">
    <source>
        <dbReference type="Proteomes" id="UP001162156"/>
    </source>
</evidence>
<reference evidence="2" key="1">
    <citation type="journal article" date="2023" name="Insect Mol. Biol.">
        <title>Genome sequencing provides insights into the evolution of gene families encoding plant cell wall-degrading enzymes in longhorned beetles.</title>
        <authorList>
            <person name="Shin N.R."/>
            <person name="Okamura Y."/>
            <person name="Kirsch R."/>
            <person name="Pauchet Y."/>
        </authorList>
    </citation>
    <scope>NUCLEOTIDE SEQUENCE</scope>
    <source>
        <strain evidence="2">RBIC_L_NR</strain>
    </source>
</reference>
<keyword evidence="1" id="KW-1133">Transmembrane helix</keyword>
<name>A0AAV8WYC7_9CUCU</name>
<protein>
    <recommendedName>
        <fullName evidence="4">Secreted protein</fullName>
    </recommendedName>
</protein>